<dbReference type="EMBL" id="JBBWWR010000016">
    <property type="protein sequence ID" value="KAK8948162.1"/>
    <property type="molecule type" value="Genomic_DNA"/>
</dbReference>
<feature type="region of interest" description="Disordered" evidence="1">
    <location>
        <begin position="1"/>
        <end position="51"/>
    </location>
</feature>
<dbReference type="EMBL" id="JBBWWR010000016">
    <property type="protein sequence ID" value="KAK8947616.1"/>
    <property type="molecule type" value="Genomic_DNA"/>
</dbReference>
<gene>
    <name evidence="3" type="ORF">KSP40_PGU016989</name>
    <name evidence="2" type="ORF">KSP40_PGU016992</name>
</gene>
<evidence type="ECO:0000256" key="1">
    <source>
        <dbReference type="SAM" id="MobiDB-lite"/>
    </source>
</evidence>
<dbReference type="Proteomes" id="UP001412067">
    <property type="component" value="Unassembled WGS sequence"/>
</dbReference>
<name>A0ABR2LRZ1_9ASPA</name>
<evidence type="ECO:0000313" key="4">
    <source>
        <dbReference type="Proteomes" id="UP001412067"/>
    </source>
</evidence>
<feature type="compositionally biased region" description="Low complexity" evidence="1">
    <location>
        <begin position="17"/>
        <end position="38"/>
    </location>
</feature>
<comment type="caution">
    <text evidence="2">The sequence shown here is derived from an EMBL/GenBank/DDBJ whole genome shotgun (WGS) entry which is preliminary data.</text>
</comment>
<reference evidence="2 4" key="1">
    <citation type="journal article" date="2022" name="Nat. Plants">
        <title>Genomes of leafy and leafless Platanthera orchids illuminate the evolution of mycoheterotrophy.</title>
        <authorList>
            <person name="Li M.H."/>
            <person name="Liu K.W."/>
            <person name="Li Z."/>
            <person name="Lu H.C."/>
            <person name="Ye Q.L."/>
            <person name="Zhang D."/>
            <person name="Wang J.Y."/>
            <person name="Li Y.F."/>
            <person name="Zhong Z.M."/>
            <person name="Liu X."/>
            <person name="Yu X."/>
            <person name="Liu D.K."/>
            <person name="Tu X.D."/>
            <person name="Liu B."/>
            <person name="Hao Y."/>
            <person name="Liao X.Y."/>
            <person name="Jiang Y.T."/>
            <person name="Sun W.H."/>
            <person name="Chen J."/>
            <person name="Chen Y.Q."/>
            <person name="Ai Y."/>
            <person name="Zhai J.W."/>
            <person name="Wu S.S."/>
            <person name="Zhou Z."/>
            <person name="Hsiao Y.Y."/>
            <person name="Wu W.L."/>
            <person name="Chen Y.Y."/>
            <person name="Lin Y.F."/>
            <person name="Hsu J.L."/>
            <person name="Li C.Y."/>
            <person name="Wang Z.W."/>
            <person name="Zhao X."/>
            <person name="Zhong W.Y."/>
            <person name="Ma X.K."/>
            <person name="Ma L."/>
            <person name="Huang J."/>
            <person name="Chen G.Z."/>
            <person name="Huang M.Z."/>
            <person name="Huang L."/>
            <person name="Peng D.H."/>
            <person name="Luo Y.B."/>
            <person name="Zou S.Q."/>
            <person name="Chen S.P."/>
            <person name="Lan S."/>
            <person name="Tsai W.C."/>
            <person name="Van de Peer Y."/>
            <person name="Liu Z.J."/>
        </authorList>
    </citation>
    <scope>NUCLEOTIDE SEQUENCE [LARGE SCALE GENOMIC DNA]</scope>
    <source>
        <strain evidence="2">Lor288</strain>
    </source>
</reference>
<sequence>MEPRPVLYHERSPSPPVSMSTRSSSVSGGSGSTYTGGVAEISENLAQKWPV</sequence>
<reference evidence="2" key="2">
    <citation type="submission" date="2024-02" db="EMBL/GenBank/DDBJ databases">
        <authorList>
            <person name="Li M.-H."/>
            <person name="Liu K.-W."/>
            <person name="Li Z."/>
            <person name="Lu H.-C."/>
            <person name="Ye Q.-L."/>
            <person name="Zhang D."/>
            <person name="Wang J.-Y."/>
            <person name="Li Y.-F."/>
            <person name="Zhong Z.-M."/>
            <person name="Liu X."/>
            <person name="Yu X."/>
            <person name="Liu D.-K."/>
            <person name="Tu X.-D."/>
            <person name="Liu B."/>
            <person name="Hao Y."/>
            <person name="Liao X.-Y."/>
            <person name="Jiang Y.-T."/>
            <person name="Sun W.-H."/>
            <person name="Chen J."/>
            <person name="Ai Y."/>
            <person name="Zhai J.-W."/>
            <person name="Wu S.-S."/>
            <person name="Zhou Z."/>
            <person name="Hsiao Y.-Y."/>
            <person name="Wu W.-L."/>
            <person name="Chen Y.-Y."/>
            <person name="Lin Y.-F."/>
            <person name="Hsu J.-L."/>
            <person name="Li C.-Y."/>
            <person name="Wang Z.-W."/>
            <person name="Zhao X."/>
            <person name="Zhong W.-Y."/>
            <person name="Ma X.-K."/>
            <person name="Ma L."/>
            <person name="Huang J."/>
            <person name="Chen G.-Z."/>
            <person name="Huang M.-Z."/>
            <person name="Huang L."/>
            <person name="Peng D.-H."/>
            <person name="Luo Y.-B."/>
            <person name="Zou S.-Q."/>
            <person name="Chen S.-P."/>
            <person name="Lan S."/>
            <person name="Tsai W.-C."/>
            <person name="Van De Peer Y."/>
            <person name="Liu Z.-J."/>
        </authorList>
    </citation>
    <scope>NUCLEOTIDE SEQUENCE</scope>
    <source>
        <strain evidence="2">Lor288</strain>
        <tissue evidence="2">Flower</tissue>
    </source>
</reference>
<keyword evidence="4" id="KW-1185">Reference proteome</keyword>
<evidence type="ECO:0000313" key="3">
    <source>
        <dbReference type="EMBL" id="KAK8948162.1"/>
    </source>
</evidence>
<organism evidence="2 4">
    <name type="scientific">Platanthera guangdongensis</name>
    <dbReference type="NCBI Taxonomy" id="2320717"/>
    <lineage>
        <taxon>Eukaryota</taxon>
        <taxon>Viridiplantae</taxon>
        <taxon>Streptophyta</taxon>
        <taxon>Embryophyta</taxon>
        <taxon>Tracheophyta</taxon>
        <taxon>Spermatophyta</taxon>
        <taxon>Magnoliopsida</taxon>
        <taxon>Liliopsida</taxon>
        <taxon>Asparagales</taxon>
        <taxon>Orchidaceae</taxon>
        <taxon>Orchidoideae</taxon>
        <taxon>Orchideae</taxon>
        <taxon>Orchidinae</taxon>
        <taxon>Platanthera</taxon>
    </lineage>
</organism>
<proteinExistence type="predicted"/>
<accession>A0ABR2LRZ1</accession>
<feature type="compositionally biased region" description="Basic and acidic residues" evidence="1">
    <location>
        <begin position="1"/>
        <end position="12"/>
    </location>
</feature>
<protein>
    <submittedName>
        <fullName evidence="2">Uncharacterized protein</fullName>
    </submittedName>
</protein>
<evidence type="ECO:0000313" key="2">
    <source>
        <dbReference type="EMBL" id="KAK8947616.1"/>
    </source>
</evidence>